<comment type="caution">
    <text evidence="9">The sequence shown here is derived from an EMBL/GenBank/DDBJ whole genome shotgun (WGS) entry which is preliminary data.</text>
</comment>
<dbReference type="InterPro" id="IPR036322">
    <property type="entry name" value="WD40_repeat_dom_sf"/>
</dbReference>
<protein>
    <recommendedName>
        <fullName evidence="11">Nucleoporin NUP82</fullName>
    </recommendedName>
</protein>
<dbReference type="SUPFAM" id="SSF50978">
    <property type="entry name" value="WD40 repeat-like"/>
    <property type="match status" value="1"/>
</dbReference>
<dbReference type="GO" id="GO:0005643">
    <property type="term" value="C:nuclear pore"/>
    <property type="evidence" value="ECO:0007669"/>
    <property type="project" value="UniProtKB-SubCell"/>
</dbReference>
<dbReference type="PANTHER" id="PTHR13257:SF0">
    <property type="entry name" value="NUCLEAR PORE COMPLEX PROTEIN NUP88"/>
    <property type="match status" value="1"/>
</dbReference>
<dbReference type="GO" id="GO:0000056">
    <property type="term" value="P:ribosomal small subunit export from nucleus"/>
    <property type="evidence" value="ECO:0007669"/>
    <property type="project" value="InterPro"/>
</dbReference>
<dbReference type="Proteomes" id="UP000887226">
    <property type="component" value="Unassembled WGS sequence"/>
</dbReference>
<evidence type="ECO:0000256" key="8">
    <source>
        <dbReference type="SAM" id="Coils"/>
    </source>
</evidence>
<keyword evidence="4" id="KW-0653">Protein transport</keyword>
<name>A0A9P7Z7P4_9HELO</name>
<organism evidence="9 10">
    <name type="scientific">Calycina marina</name>
    <dbReference type="NCBI Taxonomy" id="1763456"/>
    <lineage>
        <taxon>Eukaryota</taxon>
        <taxon>Fungi</taxon>
        <taxon>Dikarya</taxon>
        <taxon>Ascomycota</taxon>
        <taxon>Pezizomycotina</taxon>
        <taxon>Leotiomycetes</taxon>
        <taxon>Helotiales</taxon>
        <taxon>Pezizellaceae</taxon>
        <taxon>Calycina</taxon>
    </lineage>
</organism>
<evidence type="ECO:0000256" key="5">
    <source>
        <dbReference type="ARBA" id="ARBA00023010"/>
    </source>
</evidence>
<evidence type="ECO:0000313" key="9">
    <source>
        <dbReference type="EMBL" id="KAG9246801.1"/>
    </source>
</evidence>
<comment type="subcellular location">
    <subcellularLocation>
        <location evidence="1">Nucleus</location>
        <location evidence="1">Nuclear pore complex</location>
    </subcellularLocation>
</comment>
<keyword evidence="7" id="KW-0539">Nucleus</keyword>
<keyword evidence="5" id="KW-0811">Translocation</keyword>
<dbReference type="GO" id="GO:0017056">
    <property type="term" value="F:structural constituent of nuclear pore"/>
    <property type="evidence" value="ECO:0007669"/>
    <property type="project" value="InterPro"/>
</dbReference>
<keyword evidence="3" id="KW-0509">mRNA transport</keyword>
<gene>
    <name evidence="9" type="ORF">BJ878DRAFT_255751</name>
</gene>
<proteinExistence type="predicted"/>
<dbReference type="OrthoDB" id="341482at2759"/>
<dbReference type="EMBL" id="MU253792">
    <property type="protein sequence ID" value="KAG9246801.1"/>
    <property type="molecule type" value="Genomic_DNA"/>
</dbReference>
<keyword evidence="8" id="KW-0175">Coiled coil</keyword>
<dbReference type="PANTHER" id="PTHR13257">
    <property type="entry name" value="NUCLEOPORIN NUP84-RELATED"/>
    <property type="match status" value="1"/>
</dbReference>
<evidence type="ECO:0000256" key="6">
    <source>
        <dbReference type="ARBA" id="ARBA00023132"/>
    </source>
</evidence>
<dbReference type="GO" id="GO:0006406">
    <property type="term" value="P:mRNA export from nucleus"/>
    <property type="evidence" value="ECO:0007669"/>
    <property type="project" value="TreeGrafter"/>
</dbReference>
<feature type="coiled-coil region" evidence="8">
    <location>
        <begin position="814"/>
        <end position="841"/>
    </location>
</feature>
<dbReference type="InterPro" id="IPR037700">
    <property type="entry name" value="NUP88/NUP82"/>
</dbReference>
<dbReference type="AlphaFoldDB" id="A0A9P7Z7P4"/>
<dbReference type="GO" id="GO:0006606">
    <property type="term" value="P:protein import into nucleus"/>
    <property type="evidence" value="ECO:0007669"/>
    <property type="project" value="TreeGrafter"/>
</dbReference>
<feature type="coiled-coil region" evidence="8">
    <location>
        <begin position="690"/>
        <end position="717"/>
    </location>
</feature>
<evidence type="ECO:0000256" key="4">
    <source>
        <dbReference type="ARBA" id="ARBA00022927"/>
    </source>
</evidence>
<evidence type="ECO:0000313" key="10">
    <source>
        <dbReference type="Proteomes" id="UP000887226"/>
    </source>
</evidence>
<keyword evidence="2" id="KW-0813">Transport</keyword>
<evidence type="ECO:0000256" key="1">
    <source>
        <dbReference type="ARBA" id="ARBA00004567"/>
    </source>
</evidence>
<accession>A0A9P7Z7P4</accession>
<dbReference type="GO" id="GO:0000055">
    <property type="term" value="P:ribosomal large subunit export from nucleus"/>
    <property type="evidence" value="ECO:0007669"/>
    <property type="project" value="InterPro"/>
</dbReference>
<sequence>MPQVKSFTPAWLSQPSPGYNLFTQAGNGKDVPSLSQGGNTKKAKIGPLRTIAHRGAQVFIAVGKEIRWADLVYLKEAWEDREKKKREASRKGKSVALANQLEGGNAQGYRTIKTPVADDIRQLVMSPNGTFLAILTTHTVHIAVLPNTSNLTAADTSPMKIKTFQLGPTTHVTTRSAVASALWHPLGVNGACLVTVTEDAVVRVWELNTSDRRSFDMPAFSIDLKKLADGTSQDQDFEASVSGINPGFSPDSFDMEVAAASFPARETGGWSPMTLWIAMTEGDMYALCPLLPSKWSPPPTLVPSLSVSIVAKNAAIEDDVEVSTREKLLAQQQLQWMADIDNQEPSYAAAEFGEPSEEVYTRPSRLGHVPKLQGPFDFDLAPETTEENDYEHDSLLADIYVIGAKIDGEELMGGEDDNTDLDVGEDGLSVGVVCLLARSGQVSVLLDLDGVEAQWLPKSKSRTSRFSRTSVPPSLLTFDILDTTHRGKSSEDNWPVFSQDPESDYTFYVTDASNITCISLEWFSRLESELKGNHQGADFRIDLLVRGNKSTRQRLLSDNSINMQSALASSNVMMDADLGYFLLSSHANGPVALSMESPGAENSPARRSRSFSIESDTEKAEILSEPRQVYQPASIFNESSALPRFLEKIKHDKHKRLLKEQVRLSPATLTIMTEAHTILSEETHRLGSAAAELFRRCERLQIELKDQIKKVNEIGQRIEHVTGDDMEVDPEDDEPLVSHDENYKRRIAIALEKQSEITQRVEKLRKRVARGKTRDLSEKEKAWFDEVSTIESKLMPTYADVVAKSSVQEPWQRYEEIEILKNELSEQASELAEEGEQETKSGVQVPSEIRKAKIAQVTALLDRETALVEGAKLRLERLTLC</sequence>
<evidence type="ECO:0008006" key="11">
    <source>
        <dbReference type="Google" id="ProtNLM"/>
    </source>
</evidence>
<evidence type="ECO:0000256" key="7">
    <source>
        <dbReference type="ARBA" id="ARBA00023242"/>
    </source>
</evidence>
<keyword evidence="10" id="KW-1185">Reference proteome</keyword>
<evidence type="ECO:0000256" key="3">
    <source>
        <dbReference type="ARBA" id="ARBA00022816"/>
    </source>
</evidence>
<keyword evidence="6" id="KW-0906">Nuclear pore complex</keyword>
<reference evidence="9" key="1">
    <citation type="journal article" date="2021" name="IMA Fungus">
        <title>Genomic characterization of three marine fungi, including Emericellopsis atlantica sp. nov. with signatures of a generalist lifestyle and marine biomass degradation.</title>
        <authorList>
            <person name="Hagestad O.C."/>
            <person name="Hou L."/>
            <person name="Andersen J.H."/>
            <person name="Hansen E.H."/>
            <person name="Altermark B."/>
            <person name="Li C."/>
            <person name="Kuhnert E."/>
            <person name="Cox R.J."/>
            <person name="Crous P.W."/>
            <person name="Spatafora J.W."/>
            <person name="Lail K."/>
            <person name="Amirebrahimi M."/>
            <person name="Lipzen A."/>
            <person name="Pangilinan J."/>
            <person name="Andreopoulos W."/>
            <person name="Hayes R.D."/>
            <person name="Ng V."/>
            <person name="Grigoriev I.V."/>
            <person name="Jackson S.A."/>
            <person name="Sutton T.D.S."/>
            <person name="Dobson A.D.W."/>
            <person name="Rama T."/>
        </authorList>
    </citation>
    <scope>NUCLEOTIDE SEQUENCE</scope>
    <source>
        <strain evidence="9">TRa3180A</strain>
    </source>
</reference>
<evidence type="ECO:0000256" key="2">
    <source>
        <dbReference type="ARBA" id="ARBA00022448"/>
    </source>
</evidence>